<evidence type="ECO:0000313" key="2">
    <source>
        <dbReference type="Proteomes" id="UP001055439"/>
    </source>
</evidence>
<organism evidence="1 2">
    <name type="scientific">Musa troglodytarum</name>
    <name type="common">fe'i banana</name>
    <dbReference type="NCBI Taxonomy" id="320322"/>
    <lineage>
        <taxon>Eukaryota</taxon>
        <taxon>Viridiplantae</taxon>
        <taxon>Streptophyta</taxon>
        <taxon>Embryophyta</taxon>
        <taxon>Tracheophyta</taxon>
        <taxon>Spermatophyta</taxon>
        <taxon>Magnoliopsida</taxon>
        <taxon>Liliopsida</taxon>
        <taxon>Zingiberales</taxon>
        <taxon>Musaceae</taxon>
        <taxon>Musa</taxon>
    </lineage>
</organism>
<keyword evidence="2" id="KW-1185">Reference proteome</keyword>
<dbReference type="AlphaFoldDB" id="A0A9E7GBH4"/>
<dbReference type="EMBL" id="CP097508">
    <property type="protein sequence ID" value="URE11966.1"/>
    <property type="molecule type" value="Genomic_DNA"/>
</dbReference>
<protein>
    <submittedName>
        <fullName evidence="1">Uncharacterized protein</fullName>
    </submittedName>
</protein>
<proteinExistence type="predicted"/>
<dbReference type="Proteomes" id="UP001055439">
    <property type="component" value="Chromosome 6"/>
</dbReference>
<accession>A0A9E7GBH4</accession>
<reference evidence="1" key="1">
    <citation type="submission" date="2022-05" db="EMBL/GenBank/DDBJ databases">
        <title>The Musa troglodytarum L. genome provides insights into the mechanism of non-climacteric behaviour and enrichment of carotenoids.</title>
        <authorList>
            <person name="Wang J."/>
        </authorList>
    </citation>
    <scope>NUCLEOTIDE SEQUENCE</scope>
    <source>
        <tissue evidence="1">Leaf</tissue>
    </source>
</reference>
<gene>
    <name evidence="1" type="ORF">MUK42_34035</name>
</gene>
<sequence>MNTAERWGGPLVHFQASRDHGGGKDSRPLKKCYVCECNLDRLQNRKHEDVVDTLFGSLCAGISWRSNFGCSGSFLLRSNLPWMGVVKSSPMNSLDMSGDA</sequence>
<name>A0A9E7GBH4_9LILI</name>
<evidence type="ECO:0000313" key="1">
    <source>
        <dbReference type="EMBL" id="URE11966.1"/>
    </source>
</evidence>